<evidence type="ECO:0000313" key="2">
    <source>
        <dbReference type="EMBL" id="TNN71039.1"/>
    </source>
</evidence>
<feature type="compositionally biased region" description="Basic and acidic residues" evidence="1">
    <location>
        <begin position="73"/>
        <end position="88"/>
    </location>
</feature>
<reference evidence="2 3" key="1">
    <citation type="submission" date="2019-03" db="EMBL/GenBank/DDBJ databases">
        <title>First draft genome of Liparis tanakae, snailfish: a comprehensive survey of snailfish specific genes.</title>
        <authorList>
            <person name="Kim W."/>
            <person name="Song I."/>
            <person name="Jeong J.-H."/>
            <person name="Kim D."/>
            <person name="Kim S."/>
            <person name="Ryu S."/>
            <person name="Song J.Y."/>
            <person name="Lee S.K."/>
        </authorList>
    </citation>
    <scope>NUCLEOTIDE SEQUENCE [LARGE SCALE GENOMIC DNA]</scope>
    <source>
        <tissue evidence="2">Muscle</tissue>
    </source>
</reference>
<dbReference type="Proteomes" id="UP000314294">
    <property type="component" value="Unassembled WGS sequence"/>
</dbReference>
<dbReference type="AlphaFoldDB" id="A0A4Z2HYV1"/>
<evidence type="ECO:0000313" key="3">
    <source>
        <dbReference type="Proteomes" id="UP000314294"/>
    </source>
</evidence>
<comment type="caution">
    <text evidence="2">The sequence shown here is derived from an EMBL/GenBank/DDBJ whole genome shotgun (WGS) entry which is preliminary data.</text>
</comment>
<name>A0A4Z2HYV1_9TELE</name>
<feature type="region of interest" description="Disordered" evidence="1">
    <location>
        <begin position="71"/>
        <end position="91"/>
    </location>
</feature>
<protein>
    <submittedName>
        <fullName evidence="2">Uncharacterized protein</fullName>
    </submittedName>
</protein>
<gene>
    <name evidence="2" type="ORF">EYF80_018700</name>
</gene>
<evidence type="ECO:0000256" key="1">
    <source>
        <dbReference type="SAM" id="MobiDB-lite"/>
    </source>
</evidence>
<organism evidence="2 3">
    <name type="scientific">Liparis tanakae</name>
    <name type="common">Tanaka's snailfish</name>
    <dbReference type="NCBI Taxonomy" id="230148"/>
    <lineage>
        <taxon>Eukaryota</taxon>
        <taxon>Metazoa</taxon>
        <taxon>Chordata</taxon>
        <taxon>Craniata</taxon>
        <taxon>Vertebrata</taxon>
        <taxon>Euteleostomi</taxon>
        <taxon>Actinopterygii</taxon>
        <taxon>Neopterygii</taxon>
        <taxon>Teleostei</taxon>
        <taxon>Neoteleostei</taxon>
        <taxon>Acanthomorphata</taxon>
        <taxon>Eupercaria</taxon>
        <taxon>Perciformes</taxon>
        <taxon>Cottioidei</taxon>
        <taxon>Cottales</taxon>
        <taxon>Liparidae</taxon>
        <taxon>Liparis</taxon>
    </lineage>
</organism>
<proteinExistence type="predicted"/>
<feature type="region of interest" description="Disordered" evidence="1">
    <location>
        <begin position="136"/>
        <end position="162"/>
    </location>
</feature>
<accession>A0A4Z2HYV1</accession>
<dbReference type="EMBL" id="SRLO01000155">
    <property type="protein sequence ID" value="TNN71039.1"/>
    <property type="molecule type" value="Genomic_DNA"/>
</dbReference>
<keyword evidence="3" id="KW-1185">Reference proteome</keyword>
<sequence length="199" mass="22007">MSRVTLHGSEGKSACTGCRRWTVGCVQRNEAKNFFSAPALREGEGGLTFDPLRWRFLLALRFLNHTWKHKERRRGDHSASSRRTHPDDLLVQPAAPRQLCARIHRRVGGELELRLEALGLAVGEHRPRPGLLTRLRLRGQPDPLSGTGNSTGGGGLSSGIPWRYPPGEKSMPGGLSPSCGERMRSMLKSVTLLPSMMRL</sequence>